<dbReference type="InterPro" id="IPR036291">
    <property type="entry name" value="NAD(P)-bd_dom_sf"/>
</dbReference>
<evidence type="ECO:0000256" key="2">
    <source>
        <dbReference type="ARBA" id="ARBA00023002"/>
    </source>
</evidence>
<dbReference type="Proteomes" id="UP001210925">
    <property type="component" value="Unassembled WGS sequence"/>
</dbReference>
<dbReference type="PRINTS" id="PR00080">
    <property type="entry name" value="SDRFAMILY"/>
</dbReference>
<dbReference type="AlphaFoldDB" id="A0AAD5Y8Y9"/>
<dbReference type="GO" id="GO:0005737">
    <property type="term" value="C:cytoplasm"/>
    <property type="evidence" value="ECO:0007669"/>
    <property type="project" value="TreeGrafter"/>
</dbReference>
<sequence length="231" mass="24981">MTKPTALVTGLGKALAIRLAPTHNLILCDLNPDPAFMKSLPSAIFVKANVADYKEFEQVFKAGIEKYGEINILVNNAGITESVPFPTSNEEDWKRVVDVDLNGVIIGCRLALDYLSNGVVINVASVAGLTGFAFQQPIYTAVVGLSKSMVLFCKRKGLRVNCICPGFVRTPLVTASEKKGYKTTGNLVDINLVVDGFIKIINGKMTGQVYSVTKDGISLHAFNEKELIAKI</sequence>
<reference evidence="4" key="1">
    <citation type="submission" date="2020-05" db="EMBL/GenBank/DDBJ databases">
        <title>Phylogenomic resolution of chytrid fungi.</title>
        <authorList>
            <person name="Stajich J.E."/>
            <person name="Amses K."/>
            <person name="Simmons R."/>
            <person name="Seto K."/>
            <person name="Myers J."/>
            <person name="Bonds A."/>
            <person name="Quandt C.A."/>
            <person name="Barry K."/>
            <person name="Liu P."/>
            <person name="Grigoriev I."/>
            <person name="Longcore J.E."/>
            <person name="James T.Y."/>
        </authorList>
    </citation>
    <scope>NUCLEOTIDE SEQUENCE</scope>
    <source>
        <strain evidence="4">PLAUS21</strain>
    </source>
</reference>
<comment type="similarity">
    <text evidence="1 3">Belongs to the short-chain dehydrogenases/reductases (SDR) family.</text>
</comment>
<dbReference type="PRINTS" id="PR00081">
    <property type="entry name" value="GDHRDH"/>
</dbReference>
<dbReference type="PANTHER" id="PTHR44229">
    <property type="entry name" value="15-HYDROXYPROSTAGLANDIN DEHYDROGENASE [NAD(+)]"/>
    <property type="match status" value="1"/>
</dbReference>
<dbReference type="SUPFAM" id="SSF51735">
    <property type="entry name" value="NAD(P)-binding Rossmann-fold domains"/>
    <property type="match status" value="1"/>
</dbReference>
<dbReference type="PANTHER" id="PTHR44229:SF4">
    <property type="entry name" value="15-HYDROXYPROSTAGLANDIN DEHYDROGENASE [NAD(+)]"/>
    <property type="match status" value="1"/>
</dbReference>
<accession>A0AAD5Y8Y9</accession>
<evidence type="ECO:0000313" key="4">
    <source>
        <dbReference type="EMBL" id="KAJ3262645.1"/>
    </source>
</evidence>
<dbReference type="Pfam" id="PF00106">
    <property type="entry name" value="adh_short"/>
    <property type="match status" value="1"/>
</dbReference>
<gene>
    <name evidence="4" type="ORF">HK103_000174</name>
</gene>
<protein>
    <recommendedName>
        <fullName evidence="6">15-hydroxyprostaglandin dehydrogenase</fullName>
    </recommendedName>
</protein>
<dbReference type="InterPro" id="IPR002347">
    <property type="entry name" value="SDR_fam"/>
</dbReference>
<evidence type="ECO:0000256" key="1">
    <source>
        <dbReference type="ARBA" id="ARBA00006484"/>
    </source>
</evidence>
<name>A0AAD5Y8Y9_9FUNG</name>
<keyword evidence="2" id="KW-0560">Oxidoreductase</keyword>
<evidence type="ECO:0008006" key="6">
    <source>
        <dbReference type="Google" id="ProtNLM"/>
    </source>
</evidence>
<proteinExistence type="inferred from homology"/>
<dbReference type="EMBL" id="JADGKB010000001">
    <property type="protein sequence ID" value="KAJ3262645.1"/>
    <property type="molecule type" value="Genomic_DNA"/>
</dbReference>
<dbReference type="GO" id="GO:0016616">
    <property type="term" value="F:oxidoreductase activity, acting on the CH-OH group of donors, NAD or NADP as acceptor"/>
    <property type="evidence" value="ECO:0007669"/>
    <property type="project" value="TreeGrafter"/>
</dbReference>
<comment type="caution">
    <text evidence="4">The sequence shown here is derived from an EMBL/GenBank/DDBJ whole genome shotgun (WGS) entry which is preliminary data.</text>
</comment>
<evidence type="ECO:0000256" key="3">
    <source>
        <dbReference type="RuleBase" id="RU000363"/>
    </source>
</evidence>
<dbReference type="Gene3D" id="3.40.50.720">
    <property type="entry name" value="NAD(P)-binding Rossmann-like Domain"/>
    <property type="match status" value="1"/>
</dbReference>
<keyword evidence="5" id="KW-1185">Reference proteome</keyword>
<dbReference type="CDD" id="cd05233">
    <property type="entry name" value="SDR_c"/>
    <property type="match status" value="1"/>
</dbReference>
<organism evidence="4 5">
    <name type="scientific">Boothiomyces macroporosus</name>
    <dbReference type="NCBI Taxonomy" id="261099"/>
    <lineage>
        <taxon>Eukaryota</taxon>
        <taxon>Fungi</taxon>
        <taxon>Fungi incertae sedis</taxon>
        <taxon>Chytridiomycota</taxon>
        <taxon>Chytridiomycota incertae sedis</taxon>
        <taxon>Chytridiomycetes</taxon>
        <taxon>Rhizophydiales</taxon>
        <taxon>Terramycetaceae</taxon>
        <taxon>Boothiomyces</taxon>
    </lineage>
</organism>
<evidence type="ECO:0000313" key="5">
    <source>
        <dbReference type="Proteomes" id="UP001210925"/>
    </source>
</evidence>